<name>A0A1I2IHM3_9BACT</name>
<dbReference type="PANTHER" id="PTHR12993:SF11">
    <property type="entry name" value="N-ACETYLGLUCOSAMINYL-PHOSPHATIDYLINOSITOL DE-N-ACETYLASE"/>
    <property type="match status" value="1"/>
</dbReference>
<gene>
    <name evidence="2" type="ORF">SAMN04488541_103152</name>
</gene>
<dbReference type="InterPro" id="IPR003737">
    <property type="entry name" value="GlcNAc_PI_deacetylase-related"/>
</dbReference>
<dbReference type="STRING" id="1003.SAMN04488541_103152"/>
<dbReference type="Pfam" id="PF02585">
    <property type="entry name" value="PIG-L"/>
    <property type="match status" value="1"/>
</dbReference>
<keyword evidence="3" id="KW-1185">Reference proteome</keyword>
<sequence length="834" mass="94305">MMKKLLLALATCCLFLQIYAQPNSTKSASQIQMDLKKLTVLGSVLYIAAHPDDENTRLIAYMAKHECYETAYLALTRGDGGQNLIGSEQGELLGLIRTQELLAARALDGGRQFFTRANDFGFSKNPNETLRIWDKNQVVADMVWVIRKWKPDVLITRFPTDGSGGHGHHTSSALLAEEVFKYASDPTMFPEQLQYVTTWQPKRLYWNKWIRDSKEDLSKYLKVDTGIFNPLLGQSYFDLAMESRTQHKSQGFGSGKIRGKQPEYLQYIMGDSAKEHIMEGVNTTWGRIKGGEVVGNLLNEAYKNFSPLNPSLVLPRLIAARKEIANLLAKTNDPTEMYWLKTKNAELDEAIKNCAGIWFEITANDYTASPGDSVNATLRIINRSNAHVKLKKIDLSFDEESNQPEGSESKAVDYNLAENTLLEINRKVVLSRKSEISQPYWLRKPVIKGMYQVDEQEMIGLPEKPQEQFASIDLDIEGEVFSYTTPLMYKWTHRVDGELYRSFEVVPEVMANIKFPTYIFTENLSKEVAVTLKAGKKNASGTLSLDLPQGWRSEPQQVNFNLSKKDEELLVSFKVFPPKNASNATAKVKINGADAVGITRLEYDHIPYQVIFPRAEFKLVKLDVINKAKNVGFYVSEAGDETPNALRQLGCQVVEITDDNFEALDLSQFDAIVTGVRAYNTRQRLKYHNPKMLEYVKNGGVLIVQYNVSFGLVTNEIGPYPFKISRDRVTEEDALIAFNKETPLLNFPNKITKEDFDGWVQERGLYFASDWDSKYDTPFITQDTGEQAKKGIQISAQYGKGVFIYTGFSWFRQLPAGVSGAYRLFANMISAGKK</sequence>
<protein>
    <submittedName>
        <fullName evidence="2">N-acetylglucosaminyl deacetylase, LmbE family</fullName>
    </submittedName>
</protein>
<dbReference type="EMBL" id="FONY01000031">
    <property type="protein sequence ID" value="SFF40567.1"/>
    <property type="molecule type" value="Genomic_DNA"/>
</dbReference>
<evidence type="ECO:0000313" key="3">
    <source>
        <dbReference type="Proteomes" id="UP000199513"/>
    </source>
</evidence>
<dbReference type="PANTHER" id="PTHR12993">
    <property type="entry name" value="N-ACETYLGLUCOSAMINYL-PHOSPHATIDYLINOSITOL DE-N-ACETYLASE-RELATED"/>
    <property type="match status" value="1"/>
</dbReference>
<feature type="signal peptide" evidence="1">
    <location>
        <begin position="1"/>
        <end position="20"/>
    </location>
</feature>
<evidence type="ECO:0000313" key="2">
    <source>
        <dbReference type="EMBL" id="SFF40567.1"/>
    </source>
</evidence>
<dbReference type="Proteomes" id="UP000199513">
    <property type="component" value="Unassembled WGS sequence"/>
</dbReference>
<dbReference type="AlphaFoldDB" id="A0A1I2IHM3"/>
<accession>A0A1I2IHM3</accession>
<evidence type="ECO:0000256" key="1">
    <source>
        <dbReference type="SAM" id="SignalP"/>
    </source>
</evidence>
<dbReference type="SUPFAM" id="SSF102588">
    <property type="entry name" value="LmbE-like"/>
    <property type="match status" value="1"/>
</dbReference>
<keyword evidence="1" id="KW-0732">Signal</keyword>
<dbReference type="SUPFAM" id="SSF52317">
    <property type="entry name" value="Class I glutamine amidotransferase-like"/>
    <property type="match status" value="1"/>
</dbReference>
<reference evidence="3" key="1">
    <citation type="submission" date="2016-10" db="EMBL/GenBank/DDBJ databases">
        <authorList>
            <person name="Varghese N."/>
            <person name="Submissions S."/>
        </authorList>
    </citation>
    <scope>NUCLEOTIDE SEQUENCE [LARGE SCALE GENOMIC DNA]</scope>
    <source>
        <strain>GEY</strain>
        <strain evidence="3">DSM 9560</strain>
    </source>
</reference>
<dbReference type="InterPro" id="IPR024078">
    <property type="entry name" value="LmbE-like_dom_sf"/>
</dbReference>
<dbReference type="Gene3D" id="3.40.50.10320">
    <property type="entry name" value="LmbE-like"/>
    <property type="match status" value="1"/>
</dbReference>
<dbReference type="InterPro" id="IPR029062">
    <property type="entry name" value="Class_I_gatase-like"/>
</dbReference>
<proteinExistence type="predicted"/>
<organism evidence="2 3">
    <name type="scientific">Thermoflexibacter ruber</name>
    <dbReference type="NCBI Taxonomy" id="1003"/>
    <lineage>
        <taxon>Bacteria</taxon>
        <taxon>Pseudomonadati</taxon>
        <taxon>Bacteroidota</taxon>
        <taxon>Cytophagia</taxon>
        <taxon>Cytophagales</taxon>
        <taxon>Thermoflexibacteraceae</taxon>
        <taxon>Thermoflexibacter</taxon>
    </lineage>
</organism>
<feature type="chain" id="PRO_5011526678" evidence="1">
    <location>
        <begin position="21"/>
        <end position="834"/>
    </location>
</feature>
<dbReference type="GO" id="GO:0016811">
    <property type="term" value="F:hydrolase activity, acting on carbon-nitrogen (but not peptide) bonds, in linear amides"/>
    <property type="evidence" value="ECO:0007669"/>
    <property type="project" value="TreeGrafter"/>
</dbReference>